<keyword evidence="6" id="KW-0472">Membrane</keyword>
<dbReference type="GO" id="GO:0009279">
    <property type="term" value="C:cell outer membrane"/>
    <property type="evidence" value="ECO:0007669"/>
    <property type="project" value="UniProtKB-SubCell"/>
</dbReference>
<gene>
    <name evidence="8" type="ORF">NYR54_10345</name>
</gene>
<dbReference type="Gene3D" id="2.40.160.60">
    <property type="entry name" value="Outer membrane protein transport protein (OMPP1/FadL/TodX)"/>
    <property type="match status" value="1"/>
</dbReference>
<dbReference type="Proteomes" id="UP001149009">
    <property type="component" value="Unassembled WGS sequence"/>
</dbReference>
<evidence type="ECO:0000256" key="2">
    <source>
        <dbReference type="ARBA" id="ARBA00008163"/>
    </source>
</evidence>
<comment type="caution">
    <text evidence="8">The sequence shown here is derived from an EMBL/GenBank/DDBJ whole genome shotgun (WGS) entry which is preliminary data.</text>
</comment>
<evidence type="ECO:0000256" key="3">
    <source>
        <dbReference type="ARBA" id="ARBA00022452"/>
    </source>
</evidence>
<evidence type="ECO:0000256" key="6">
    <source>
        <dbReference type="ARBA" id="ARBA00023136"/>
    </source>
</evidence>
<evidence type="ECO:0000256" key="4">
    <source>
        <dbReference type="ARBA" id="ARBA00022692"/>
    </source>
</evidence>
<accession>A0A9X2X9R7</accession>
<sequence>MAGSLLGAALVVTDAYGGGFSRGTADTDILFEPGDFNLRAGTSVVVPSQKFSAGTDPALIGTNYLGTYVIPSTAVKFAIGENLACAGTYTEPFGAKSEYESAFGLAGKVSEDLRLSEFGATCAVFFDAGPGRFAVLGGAFVEQVHYDLDALPVPMGGLPLNVSLEGRDEGWRAGLAYEIPEIAFRAQLLYRSGTSYGAAGTASSPAFMIPGNTLPAIGMGELPQSVELKVQSGIAPGWLAFGSVKWMDWSVNETLTVSVPLAGIDTPNEYYWRDGWTVTAGIGHAFNEQVSGAISLQWDRGVSTGFDFRTDKWLLAGGANIKDARGGELRLGAGLGYMTSADVTKGQNAGISVDAGWAGILSATYSITW</sequence>
<keyword evidence="5" id="KW-0732">Signal</keyword>
<evidence type="ECO:0000313" key="8">
    <source>
        <dbReference type="EMBL" id="MCT8990686.1"/>
    </source>
</evidence>
<evidence type="ECO:0000256" key="5">
    <source>
        <dbReference type="ARBA" id="ARBA00022729"/>
    </source>
</evidence>
<organism evidence="8 9">
    <name type="scientific">Chelativorans petroleitrophicus</name>
    <dbReference type="NCBI Taxonomy" id="2975484"/>
    <lineage>
        <taxon>Bacteria</taxon>
        <taxon>Pseudomonadati</taxon>
        <taxon>Pseudomonadota</taxon>
        <taxon>Alphaproteobacteria</taxon>
        <taxon>Hyphomicrobiales</taxon>
        <taxon>Phyllobacteriaceae</taxon>
        <taxon>Chelativorans</taxon>
    </lineage>
</organism>
<dbReference type="EMBL" id="JAODNV010000010">
    <property type="protein sequence ID" value="MCT8990686.1"/>
    <property type="molecule type" value="Genomic_DNA"/>
</dbReference>
<evidence type="ECO:0000313" key="9">
    <source>
        <dbReference type="Proteomes" id="UP001149009"/>
    </source>
</evidence>
<dbReference type="AlphaFoldDB" id="A0A9X2X9R7"/>
<evidence type="ECO:0000256" key="7">
    <source>
        <dbReference type="ARBA" id="ARBA00023237"/>
    </source>
</evidence>
<reference evidence="8" key="1">
    <citation type="submission" date="2022-08" db="EMBL/GenBank/DDBJ databases">
        <title>Chelativorans sichuanense sp. nov., a paraffin oil-degrading bacterium isolated from a mixture of oil-based drill cuttings and paddy soil.</title>
        <authorList>
            <person name="Yu J."/>
            <person name="Liu H."/>
            <person name="Chen Q."/>
        </authorList>
    </citation>
    <scope>NUCLEOTIDE SEQUENCE</scope>
    <source>
        <strain evidence="8">SCAU 2101</strain>
    </source>
</reference>
<keyword evidence="9" id="KW-1185">Reference proteome</keyword>
<keyword evidence="3" id="KW-1134">Transmembrane beta strand</keyword>
<comment type="similarity">
    <text evidence="2">Belongs to the OmpP1/FadL family.</text>
</comment>
<proteinExistence type="inferred from homology"/>
<dbReference type="InterPro" id="IPR005017">
    <property type="entry name" value="OMPP1/FadL/TodX"/>
</dbReference>
<dbReference type="Pfam" id="PF03349">
    <property type="entry name" value="Toluene_X"/>
    <property type="match status" value="1"/>
</dbReference>
<comment type="subcellular location">
    <subcellularLocation>
        <location evidence="1">Cell outer membrane</location>
        <topology evidence="1">Multi-pass membrane protein</topology>
    </subcellularLocation>
</comment>
<keyword evidence="7" id="KW-0998">Cell outer membrane</keyword>
<name>A0A9X2X9R7_9HYPH</name>
<dbReference type="SUPFAM" id="SSF56935">
    <property type="entry name" value="Porins"/>
    <property type="match status" value="1"/>
</dbReference>
<protein>
    <submittedName>
        <fullName evidence="8">Aromatic hydrocarbon degradation protein</fullName>
    </submittedName>
</protein>
<dbReference type="RefSeq" id="WP_261515564.1">
    <property type="nucleotide sequence ID" value="NZ_JAODNV010000010.1"/>
</dbReference>
<keyword evidence="4" id="KW-0812">Transmembrane</keyword>
<evidence type="ECO:0000256" key="1">
    <source>
        <dbReference type="ARBA" id="ARBA00004571"/>
    </source>
</evidence>